<gene>
    <name evidence="1" type="ORF">GCM10010094_53920</name>
</gene>
<dbReference type="EMBL" id="BMPQ01000015">
    <property type="protein sequence ID" value="GGK85893.1"/>
    <property type="molecule type" value="Genomic_DNA"/>
</dbReference>
<evidence type="ECO:0000313" key="1">
    <source>
        <dbReference type="EMBL" id="GGK85893.1"/>
    </source>
</evidence>
<dbReference type="AlphaFoldDB" id="A0A917VJB4"/>
<reference evidence="1" key="1">
    <citation type="journal article" date="2014" name="Int. J. Syst. Evol. Microbiol.">
        <title>Complete genome sequence of Corynebacterium casei LMG S-19264T (=DSM 44701T), isolated from a smear-ripened cheese.</title>
        <authorList>
            <consortium name="US DOE Joint Genome Institute (JGI-PGF)"/>
            <person name="Walter F."/>
            <person name="Albersmeier A."/>
            <person name="Kalinowski J."/>
            <person name="Ruckert C."/>
        </authorList>
    </citation>
    <scope>NUCLEOTIDE SEQUENCE</scope>
    <source>
        <strain evidence="1">JCM 3035</strain>
    </source>
</reference>
<evidence type="ECO:0000313" key="2">
    <source>
        <dbReference type="Proteomes" id="UP000637788"/>
    </source>
</evidence>
<proteinExistence type="predicted"/>
<sequence>MSIQAVYDYIEAPGDVIKARNELADQVCRDLELAGIPAFRQEGSPWDRAGAVVEANPSGDAAGGVFVEWNPHPTVSQAVADSVQSGEFPAKVIQHSGVISSCMRDAIIGILESAGFQADAADDDMRPMAVRVATG</sequence>
<organism evidence="1 2">
    <name type="scientific">Streptomyces flaveus</name>
    <dbReference type="NCBI Taxonomy" id="66370"/>
    <lineage>
        <taxon>Bacteria</taxon>
        <taxon>Bacillati</taxon>
        <taxon>Actinomycetota</taxon>
        <taxon>Actinomycetes</taxon>
        <taxon>Kitasatosporales</taxon>
        <taxon>Streptomycetaceae</taxon>
        <taxon>Streptomyces</taxon>
        <taxon>Streptomyces aurantiacus group</taxon>
    </lineage>
</organism>
<protein>
    <submittedName>
        <fullName evidence="1">Uncharacterized protein</fullName>
    </submittedName>
</protein>
<name>A0A917VJB4_9ACTN</name>
<dbReference type="Proteomes" id="UP000637788">
    <property type="component" value="Unassembled WGS sequence"/>
</dbReference>
<reference evidence="1" key="2">
    <citation type="submission" date="2020-09" db="EMBL/GenBank/DDBJ databases">
        <authorList>
            <person name="Sun Q."/>
            <person name="Ohkuma M."/>
        </authorList>
    </citation>
    <scope>NUCLEOTIDE SEQUENCE</scope>
    <source>
        <strain evidence="1">JCM 3035</strain>
    </source>
</reference>
<comment type="caution">
    <text evidence="1">The sequence shown here is derived from an EMBL/GenBank/DDBJ whole genome shotgun (WGS) entry which is preliminary data.</text>
</comment>
<accession>A0A917VJB4</accession>
<keyword evidence="2" id="KW-1185">Reference proteome</keyword>